<dbReference type="EMBL" id="UOGF01000062">
    <property type="protein sequence ID" value="VAX30691.1"/>
    <property type="molecule type" value="Genomic_DNA"/>
</dbReference>
<dbReference type="InterPro" id="IPR008670">
    <property type="entry name" value="CoA_reduct_LuxC"/>
</dbReference>
<organism evidence="2">
    <name type="scientific">hydrothermal vent metagenome</name>
    <dbReference type="NCBI Taxonomy" id="652676"/>
    <lineage>
        <taxon>unclassified sequences</taxon>
        <taxon>metagenomes</taxon>
        <taxon>ecological metagenomes</taxon>
    </lineage>
</organism>
<accession>A0A3B1CVZ8</accession>
<evidence type="ECO:0000313" key="2">
    <source>
        <dbReference type="EMBL" id="VAX30691.1"/>
    </source>
</evidence>
<feature type="non-terminal residue" evidence="2">
    <location>
        <position position="233"/>
    </location>
</feature>
<sequence>MKSYFLPQIQCLEEIRTIEKQDLSFPKLEASQITKIANHLRAAQKTFLNISIFEIVDCIAIASGQWRDTHHPFRRKAETLLPAVCGLSKEMVSLILDDVFKELTEEKLLHLLEAELGDAAILDRFCKKNSGSTRTRAFGPGLITQILPGNVLGVSVVSLICGLLVKSANLLRVSHSEIVLTTLFAESLQEISPEIAETIAILTWDKKETSITKTAFQKSDLVIAYGSDESIAT</sequence>
<dbReference type="AlphaFoldDB" id="A0A3B1CVZ8"/>
<dbReference type="GO" id="GO:0003995">
    <property type="term" value="F:acyl-CoA dehydrogenase activity"/>
    <property type="evidence" value="ECO:0007669"/>
    <property type="project" value="InterPro"/>
</dbReference>
<name>A0A3B1CVZ8_9ZZZZ</name>
<keyword evidence="1" id="KW-0521">NADP</keyword>
<protein>
    <submittedName>
        <fullName evidence="2">Uncharacterized protein</fullName>
    </submittedName>
</protein>
<dbReference type="Pfam" id="PF05893">
    <property type="entry name" value="LuxC"/>
    <property type="match status" value="1"/>
</dbReference>
<gene>
    <name evidence="2" type="ORF">MNBD_NITROSPIRAE01-1419</name>
</gene>
<proteinExistence type="predicted"/>
<reference evidence="2" key="1">
    <citation type="submission" date="2018-06" db="EMBL/GenBank/DDBJ databases">
        <authorList>
            <person name="Zhirakovskaya E."/>
        </authorList>
    </citation>
    <scope>NUCLEOTIDE SEQUENCE</scope>
</reference>
<dbReference type="GO" id="GO:0008218">
    <property type="term" value="P:bioluminescence"/>
    <property type="evidence" value="ECO:0007669"/>
    <property type="project" value="InterPro"/>
</dbReference>
<evidence type="ECO:0000256" key="1">
    <source>
        <dbReference type="ARBA" id="ARBA00022857"/>
    </source>
</evidence>